<comment type="caution">
    <text evidence="1">The sequence shown here is derived from an EMBL/GenBank/DDBJ whole genome shotgun (WGS) entry which is preliminary data.</text>
</comment>
<protein>
    <submittedName>
        <fullName evidence="1">Uncharacterized protein</fullName>
    </submittedName>
</protein>
<keyword evidence="2" id="KW-1185">Reference proteome</keyword>
<name>A0A5N8VEZ7_9ACTN</name>
<reference evidence="1 2" key="1">
    <citation type="submission" date="2019-07" db="EMBL/GenBank/DDBJ databases">
        <title>New species of Amycolatopsis and Streptomyces.</title>
        <authorList>
            <person name="Duangmal K."/>
            <person name="Teo W.F.A."/>
            <person name="Lipun K."/>
        </authorList>
    </citation>
    <scope>NUCLEOTIDE SEQUENCE [LARGE SCALE GENOMIC DNA]</scope>
    <source>
        <strain evidence="1 2">NBRC 109810</strain>
    </source>
</reference>
<sequence>MRIAVTLLVLAPSDDETARMFCAFAAERGHRAVMPQGFNEVCVTVTSGRDASYHVDLRVDGEPVRGVLHRGIGAPGGEDGDAMFAHAEALAVWWSALALWQGPVVNRATRQGFLPSLDPLLLARVPGVALPPSSLGRPLHAAAPAERVNVHRERDGMFLGRDTEAQVPDEILRFTLFDPDRVRYVLLAGDRVFEPSQTGGIPSSATRSALAPLLDRLRSLGADFCLLVLEPTGAGWRLLHVSALPTYHQFEPVLHLVFQALLDRLPAGQP</sequence>
<evidence type="ECO:0000313" key="2">
    <source>
        <dbReference type="Proteomes" id="UP000325849"/>
    </source>
</evidence>
<dbReference type="RefSeq" id="WP_152890608.1">
    <property type="nucleotide sequence ID" value="NZ_VJZD01000088.1"/>
</dbReference>
<evidence type="ECO:0000313" key="1">
    <source>
        <dbReference type="EMBL" id="MPY33817.1"/>
    </source>
</evidence>
<gene>
    <name evidence="1" type="ORF">FNH09_22030</name>
</gene>
<dbReference type="Proteomes" id="UP000325849">
    <property type="component" value="Unassembled WGS sequence"/>
</dbReference>
<dbReference type="AlphaFoldDB" id="A0A5N8VEZ7"/>
<dbReference type="EMBL" id="VJZD01000088">
    <property type="protein sequence ID" value="MPY33817.1"/>
    <property type="molecule type" value="Genomic_DNA"/>
</dbReference>
<accession>A0A5N8VEZ7</accession>
<organism evidence="1 2">
    <name type="scientific">Streptomyces adustus</name>
    <dbReference type="NCBI Taxonomy" id="1609272"/>
    <lineage>
        <taxon>Bacteria</taxon>
        <taxon>Bacillati</taxon>
        <taxon>Actinomycetota</taxon>
        <taxon>Actinomycetes</taxon>
        <taxon>Kitasatosporales</taxon>
        <taxon>Streptomycetaceae</taxon>
        <taxon>Streptomyces</taxon>
    </lineage>
</organism>
<proteinExistence type="predicted"/>